<dbReference type="SUPFAM" id="SSF52540">
    <property type="entry name" value="P-loop containing nucleoside triphosphate hydrolases"/>
    <property type="match status" value="1"/>
</dbReference>
<evidence type="ECO:0000259" key="1">
    <source>
        <dbReference type="SMART" id="SM00382"/>
    </source>
</evidence>
<dbReference type="EMBL" id="BMYD01000001">
    <property type="protein sequence ID" value="GHA74979.1"/>
    <property type="molecule type" value="Genomic_DNA"/>
</dbReference>
<reference evidence="2" key="2">
    <citation type="submission" date="2020-09" db="EMBL/GenBank/DDBJ databases">
        <authorList>
            <person name="Sun Q."/>
            <person name="Kim S."/>
        </authorList>
    </citation>
    <scope>NUCLEOTIDE SEQUENCE</scope>
    <source>
        <strain evidence="2">KCTC 23077</strain>
    </source>
</reference>
<dbReference type="PANTHER" id="PTHR30050">
    <property type="entry name" value="CHROMOSOMAL REPLICATION INITIATOR PROTEIN DNAA"/>
    <property type="match status" value="1"/>
</dbReference>
<dbReference type="CDD" id="cd00009">
    <property type="entry name" value="AAA"/>
    <property type="match status" value="1"/>
</dbReference>
<dbReference type="Pfam" id="PF01695">
    <property type="entry name" value="IstB_IS21"/>
    <property type="match status" value="1"/>
</dbReference>
<dbReference type="Proteomes" id="UP000646426">
    <property type="component" value="Unassembled WGS sequence"/>
</dbReference>
<dbReference type="GO" id="GO:0005524">
    <property type="term" value="F:ATP binding"/>
    <property type="evidence" value="ECO:0007669"/>
    <property type="project" value="InterPro"/>
</dbReference>
<feature type="domain" description="AAA+ ATPase" evidence="1">
    <location>
        <begin position="105"/>
        <end position="237"/>
    </location>
</feature>
<dbReference type="Gene3D" id="3.40.50.300">
    <property type="entry name" value="P-loop containing nucleotide triphosphate hydrolases"/>
    <property type="match status" value="1"/>
</dbReference>
<dbReference type="PANTHER" id="PTHR30050:SF4">
    <property type="entry name" value="ATP-BINDING PROTEIN RV3427C IN INSERTION SEQUENCE-RELATED"/>
    <property type="match status" value="1"/>
</dbReference>
<accession>A0A918SWW0</accession>
<gene>
    <name evidence="2" type="ORF">GCM10007067_10060</name>
</gene>
<proteinExistence type="predicted"/>
<dbReference type="RefSeq" id="WP_189453907.1">
    <property type="nucleotide sequence ID" value="NZ_BMYD01000001.1"/>
</dbReference>
<dbReference type="SMART" id="SM00382">
    <property type="entry name" value="AAA"/>
    <property type="match status" value="1"/>
</dbReference>
<dbReference type="InterPro" id="IPR027417">
    <property type="entry name" value="P-loop_NTPase"/>
</dbReference>
<dbReference type="InterPro" id="IPR003593">
    <property type="entry name" value="AAA+_ATPase"/>
</dbReference>
<dbReference type="GO" id="GO:0006260">
    <property type="term" value="P:DNA replication"/>
    <property type="evidence" value="ECO:0007669"/>
    <property type="project" value="TreeGrafter"/>
</dbReference>
<evidence type="ECO:0000313" key="3">
    <source>
        <dbReference type="Proteomes" id="UP000646426"/>
    </source>
</evidence>
<dbReference type="InterPro" id="IPR002611">
    <property type="entry name" value="IstB_ATP-bd"/>
</dbReference>
<organism evidence="2 3">
    <name type="scientific">Cognatilysobacter bugurensis</name>
    <dbReference type="NCBI Taxonomy" id="543356"/>
    <lineage>
        <taxon>Bacteria</taxon>
        <taxon>Pseudomonadati</taxon>
        <taxon>Pseudomonadota</taxon>
        <taxon>Gammaproteobacteria</taxon>
        <taxon>Lysobacterales</taxon>
        <taxon>Lysobacteraceae</taxon>
        <taxon>Cognatilysobacter</taxon>
    </lineage>
</organism>
<sequence length="297" mass="32847">MTTYTCPIHDLEYECDDDLIPPTILARIGTTCPQCSEARRAVLGPLEREYESKWSRWSAWQSSSDVPRLGRNRTLGNWRPCNKAQQVAHRAISAYAANLRAHLQTGKGLTLLGPPGVGKSHLCYGLIAAAYEAGVYARYVVWGDVVDRTKAAFGQRDSEDARLVERLKGLDLLVLDEIGVRSGSDWDQALLFSLVDYRYRQQRPTIVASNLTAETLDGIGERAADRLREANVTVTIPGESRRAAAGVDRDLIEAPPALIEPEPPVFTFPVCVNGEVVERETGVARRSQAFAGRRRTL</sequence>
<dbReference type="AlphaFoldDB" id="A0A918SWW0"/>
<name>A0A918SWW0_9GAMM</name>
<keyword evidence="3" id="KW-1185">Reference proteome</keyword>
<protein>
    <recommendedName>
        <fullName evidence="1">AAA+ ATPase domain-containing protein</fullName>
    </recommendedName>
</protein>
<reference evidence="2" key="1">
    <citation type="journal article" date="2014" name="Int. J. Syst. Evol. Microbiol.">
        <title>Complete genome sequence of Corynebacterium casei LMG S-19264T (=DSM 44701T), isolated from a smear-ripened cheese.</title>
        <authorList>
            <consortium name="US DOE Joint Genome Institute (JGI-PGF)"/>
            <person name="Walter F."/>
            <person name="Albersmeier A."/>
            <person name="Kalinowski J."/>
            <person name="Ruckert C."/>
        </authorList>
    </citation>
    <scope>NUCLEOTIDE SEQUENCE</scope>
    <source>
        <strain evidence="2">KCTC 23077</strain>
    </source>
</reference>
<comment type="caution">
    <text evidence="2">The sequence shown here is derived from an EMBL/GenBank/DDBJ whole genome shotgun (WGS) entry which is preliminary data.</text>
</comment>
<evidence type="ECO:0000313" key="2">
    <source>
        <dbReference type="EMBL" id="GHA74979.1"/>
    </source>
</evidence>